<dbReference type="EMBL" id="LN824141">
    <property type="protein sequence ID" value="CEP78250.1"/>
    <property type="molecule type" value="Genomic_DNA"/>
</dbReference>
<evidence type="ECO:0000256" key="3">
    <source>
        <dbReference type="ARBA" id="ARBA00022598"/>
    </source>
</evidence>
<comment type="catalytic activity">
    <reaction evidence="9 10">
        <text>tRNA(Tyr) + L-tyrosine + ATP = L-tyrosyl-tRNA(Tyr) + AMP + diphosphate + H(+)</text>
        <dbReference type="Rhea" id="RHEA:10220"/>
        <dbReference type="Rhea" id="RHEA-COMP:9706"/>
        <dbReference type="Rhea" id="RHEA-COMP:9707"/>
        <dbReference type="ChEBI" id="CHEBI:15378"/>
        <dbReference type="ChEBI" id="CHEBI:30616"/>
        <dbReference type="ChEBI" id="CHEBI:33019"/>
        <dbReference type="ChEBI" id="CHEBI:58315"/>
        <dbReference type="ChEBI" id="CHEBI:78442"/>
        <dbReference type="ChEBI" id="CHEBI:78536"/>
        <dbReference type="ChEBI" id="CHEBI:456215"/>
        <dbReference type="EC" id="6.1.1.1"/>
    </reaction>
</comment>
<comment type="function">
    <text evidence="10">Catalyzes the attachment of tyrosine to tRNA(Tyr) in a two-step reaction: tyrosine is first activated by ATP to form Tyr-AMP and then transferred to the acceptor end of tRNA(Tyr).</text>
</comment>
<dbReference type="InterPro" id="IPR002305">
    <property type="entry name" value="aa-tRNA-synth_Ic"/>
</dbReference>
<dbReference type="SUPFAM" id="SSF55174">
    <property type="entry name" value="Alpha-L RNA-binding motif"/>
    <property type="match status" value="1"/>
</dbReference>
<evidence type="ECO:0000259" key="12">
    <source>
        <dbReference type="Pfam" id="PF22421"/>
    </source>
</evidence>
<proteinExistence type="inferred from homology"/>
<dbReference type="PATRIC" id="fig|1006576.9.peg.934"/>
<dbReference type="RefSeq" id="WP_045087743.1">
    <property type="nucleotide sequence ID" value="NZ_LN824141.1"/>
</dbReference>
<dbReference type="Gene3D" id="3.40.50.620">
    <property type="entry name" value="HUPs"/>
    <property type="match status" value="1"/>
</dbReference>
<dbReference type="InterPro" id="IPR024108">
    <property type="entry name" value="Tyr-tRNA-ligase_bac_2"/>
</dbReference>
<dbReference type="CDD" id="cd00805">
    <property type="entry name" value="TyrRS_core"/>
    <property type="match status" value="1"/>
</dbReference>
<evidence type="ECO:0000256" key="1">
    <source>
        <dbReference type="ARBA" id="ARBA00011738"/>
    </source>
</evidence>
<dbReference type="Proteomes" id="UP000032809">
    <property type="component" value="Chromosome I"/>
</dbReference>
<dbReference type="GO" id="GO:0006437">
    <property type="term" value="P:tyrosyl-tRNA aminoacylation"/>
    <property type="evidence" value="ECO:0007669"/>
    <property type="project" value="UniProtKB-UniRule"/>
</dbReference>
<feature type="short sequence motif" description="'HIGH' region" evidence="10">
    <location>
        <begin position="41"/>
        <end position="50"/>
    </location>
</feature>
<keyword evidence="7 10" id="KW-0648">Protein biosynthesis</keyword>
<dbReference type="HAMAP" id="MF_02007">
    <property type="entry name" value="Tyr_tRNA_synth_type2"/>
    <property type="match status" value="1"/>
</dbReference>
<dbReference type="InterPro" id="IPR024088">
    <property type="entry name" value="Tyr-tRNA-ligase_bac-type"/>
</dbReference>
<keyword evidence="3 10" id="KW-0436">Ligase</keyword>
<dbReference type="FunFam" id="3.40.50.620:FF:000061">
    <property type="entry name" value="Tyrosine--tRNA ligase"/>
    <property type="match status" value="1"/>
</dbReference>
<dbReference type="SUPFAM" id="SSF52374">
    <property type="entry name" value="Nucleotidylyl transferase"/>
    <property type="match status" value="1"/>
</dbReference>
<evidence type="ECO:0000256" key="10">
    <source>
        <dbReference type="HAMAP-Rule" id="MF_02007"/>
    </source>
</evidence>
<dbReference type="InterPro" id="IPR002307">
    <property type="entry name" value="Tyr-tRNA-ligase"/>
</dbReference>
<dbReference type="Pfam" id="PF22421">
    <property type="entry name" value="SYY_C-terminal"/>
    <property type="match status" value="1"/>
</dbReference>
<evidence type="ECO:0000256" key="9">
    <source>
        <dbReference type="ARBA" id="ARBA00048248"/>
    </source>
</evidence>
<dbReference type="Gene3D" id="1.10.240.10">
    <property type="entry name" value="Tyrosyl-Transfer RNA Synthetase"/>
    <property type="match status" value="1"/>
</dbReference>
<dbReference type="PROSITE" id="PS50889">
    <property type="entry name" value="S4"/>
    <property type="match status" value="1"/>
</dbReference>
<keyword evidence="5 10" id="KW-0067">ATP-binding</keyword>
<dbReference type="KEGG" id="dtn:DTL3_0946"/>
<dbReference type="GO" id="GO:0005524">
    <property type="term" value="F:ATP binding"/>
    <property type="evidence" value="ECO:0007669"/>
    <property type="project" value="UniProtKB-UniRule"/>
</dbReference>
<dbReference type="Gene3D" id="3.10.290.10">
    <property type="entry name" value="RNA-binding S4 domain"/>
    <property type="match status" value="1"/>
</dbReference>
<comment type="subunit">
    <text evidence="1 10">Homodimer.</text>
</comment>
<evidence type="ECO:0000313" key="13">
    <source>
        <dbReference type="EMBL" id="CEP78250.1"/>
    </source>
</evidence>
<keyword evidence="2 10" id="KW-0963">Cytoplasm</keyword>
<evidence type="ECO:0000256" key="6">
    <source>
        <dbReference type="ARBA" id="ARBA00022884"/>
    </source>
</evidence>
<sequence length="397" mass="46017">MNLKDQLEVIKKDTVDFITEEEFLDKLNRKKQLKVKLGVDPSRPDLHLGHAVVLRKLRQFQKFGHIVYLIIGDFTARIGDPSGRSKTRPLLSEEEVRENSKTYVEQAFKILDPNKTVIKFNSEWLSKLTFEDIINLTSRYTVARMLERDDFNKRLAENEPISISEFLYPIAQAYDSIVIEADVETGGTDQLFNLLVGRKLQEEFGQEPQIVVTMPLIEGTDGNLKMSKSYNNYIAFNDTPDDIFGKIMSIPDHLIIKYMTYLTDIPRDKIKDYEDKMKNDKINPRDVKMVLAEEVVKMLYNEEEAQKAKDNFIAIFQKKDMPDDLPEILVQENETILDIVAKTNVFDSNSEIKRAISQGAIRINDEKIDDFKFVPNFEDGDVLRVGKKNYFRLKKVK</sequence>
<keyword evidence="6 11" id="KW-0694">RNA-binding</keyword>
<evidence type="ECO:0000256" key="5">
    <source>
        <dbReference type="ARBA" id="ARBA00022840"/>
    </source>
</evidence>
<dbReference type="EC" id="6.1.1.1" evidence="10"/>
<dbReference type="NCBIfam" id="TIGR00234">
    <property type="entry name" value="tyrS"/>
    <property type="match status" value="1"/>
</dbReference>
<dbReference type="GO" id="GO:0004831">
    <property type="term" value="F:tyrosine-tRNA ligase activity"/>
    <property type="evidence" value="ECO:0007669"/>
    <property type="project" value="UniProtKB-UniRule"/>
</dbReference>
<dbReference type="InterPro" id="IPR014729">
    <property type="entry name" value="Rossmann-like_a/b/a_fold"/>
</dbReference>
<dbReference type="InterPro" id="IPR054608">
    <property type="entry name" value="SYY-like_C"/>
</dbReference>
<dbReference type="HOGENOM" id="CLU_024003_5_0_0"/>
<evidence type="ECO:0000256" key="4">
    <source>
        <dbReference type="ARBA" id="ARBA00022741"/>
    </source>
</evidence>
<protein>
    <recommendedName>
        <fullName evidence="10">Tyrosine--tRNA ligase</fullName>
        <ecNumber evidence="10">6.1.1.1</ecNumber>
    </recommendedName>
    <alternativeName>
        <fullName evidence="10">Tyrosyl-tRNA synthetase</fullName>
        <shortName evidence="10">TyrRS</shortName>
    </alternativeName>
</protein>
<feature type="short sequence motif" description="'KMSKS' region" evidence="10">
    <location>
        <begin position="225"/>
        <end position="229"/>
    </location>
</feature>
<evidence type="ECO:0000313" key="14">
    <source>
        <dbReference type="Proteomes" id="UP000032809"/>
    </source>
</evidence>
<dbReference type="OrthoDB" id="9804243at2"/>
<dbReference type="GO" id="GO:0005829">
    <property type="term" value="C:cytosol"/>
    <property type="evidence" value="ECO:0007669"/>
    <property type="project" value="TreeGrafter"/>
</dbReference>
<feature type="binding site" evidence="10">
    <location>
        <position position="228"/>
    </location>
    <ligand>
        <name>ATP</name>
        <dbReference type="ChEBI" id="CHEBI:30616"/>
    </ligand>
</feature>
<keyword evidence="14" id="KW-1185">Reference proteome</keyword>
<feature type="domain" description="Tyrosine--tRNA ligase SYY-like C-terminal" evidence="12">
    <location>
        <begin position="321"/>
        <end position="391"/>
    </location>
</feature>
<dbReference type="GO" id="GO:0003723">
    <property type="term" value="F:RNA binding"/>
    <property type="evidence" value="ECO:0007669"/>
    <property type="project" value="UniProtKB-KW"/>
</dbReference>
<evidence type="ECO:0000256" key="7">
    <source>
        <dbReference type="ARBA" id="ARBA00022917"/>
    </source>
</evidence>
<dbReference type="InterPro" id="IPR036986">
    <property type="entry name" value="S4_RNA-bd_sf"/>
</dbReference>
<evidence type="ECO:0000256" key="8">
    <source>
        <dbReference type="ARBA" id="ARBA00023146"/>
    </source>
</evidence>
<gene>
    <name evidence="10 13" type="primary">tyrS</name>
    <name evidence="13" type="ORF">DTL3_0946</name>
</gene>
<dbReference type="STRING" id="1006576.DTL3_0946"/>
<organism evidence="13 14">
    <name type="scientific">Defluviitoga tunisiensis</name>
    <dbReference type="NCBI Taxonomy" id="1006576"/>
    <lineage>
        <taxon>Bacteria</taxon>
        <taxon>Thermotogati</taxon>
        <taxon>Thermotogota</taxon>
        <taxon>Thermotogae</taxon>
        <taxon>Petrotogales</taxon>
        <taxon>Petrotogaceae</taxon>
        <taxon>Defluviitoga</taxon>
    </lineage>
</organism>
<accession>A0A0C7P1X6</accession>
<name>A0A0C7P1X6_DEFTU</name>
<keyword evidence="4 10" id="KW-0547">Nucleotide-binding</keyword>
<evidence type="ECO:0000256" key="11">
    <source>
        <dbReference type="PROSITE-ProRule" id="PRU00182"/>
    </source>
</evidence>
<evidence type="ECO:0000256" key="2">
    <source>
        <dbReference type="ARBA" id="ARBA00022490"/>
    </source>
</evidence>
<dbReference type="PANTHER" id="PTHR11766">
    <property type="entry name" value="TYROSYL-TRNA SYNTHETASE"/>
    <property type="match status" value="1"/>
</dbReference>
<reference evidence="14" key="1">
    <citation type="submission" date="2014-11" db="EMBL/GenBank/DDBJ databases">
        <authorList>
            <person name="Wibberg D."/>
        </authorList>
    </citation>
    <scope>NUCLEOTIDE SEQUENCE [LARGE SCALE GENOMIC DNA]</scope>
    <source>
        <strain evidence="14">L3</strain>
    </source>
</reference>
<dbReference type="AlphaFoldDB" id="A0A0C7P1X6"/>
<comment type="similarity">
    <text evidence="10">Belongs to the class-I aminoacyl-tRNA synthetase family. TyrS type 2 subfamily.</text>
</comment>
<comment type="subcellular location">
    <subcellularLocation>
        <location evidence="10">Cytoplasm</location>
    </subcellularLocation>
</comment>
<dbReference type="PRINTS" id="PR01040">
    <property type="entry name" value="TRNASYNTHTYR"/>
</dbReference>
<keyword evidence="8 10" id="KW-0030">Aminoacyl-tRNA synthetase</keyword>
<dbReference type="Pfam" id="PF00579">
    <property type="entry name" value="tRNA-synt_1b"/>
    <property type="match status" value="1"/>
</dbReference>
<dbReference type="PANTHER" id="PTHR11766:SF1">
    <property type="entry name" value="TYROSINE--TRNA LIGASE"/>
    <property type="match status" value="1"/>
</dbReference>